<keyword evidence="1" id="KW-0378">Hydrolase</keyword>
<keyword evidence="2" id="KW-1185">Reference proteome</keyword>
<protein>
    <submittedName>
        <fullName evidence="1">20S-pre-rRNA D-site endonuclease Nob1p</fullName>
    </submittedName>
</protein>
<proteinExistence type="predicted"/>
<evidence type="ECO:0000313" key="1">
    <source>
        <dbReference type="EMBL" id="CAH6718686.1"/>
    </source>
</evidence>
<comment type="caution">
    <text evidence="1">The sequence shown here is derived from an EMBL/GenBank/DDBJ whole genome shotgun (WGS) entry which is preliminary data.</text>
</comment>
<keyword evidence="1" id="KW-0255">Endonuclease</keyword>
<keyword evidence="1" id="KW-0540">Nuclease</keyword>
<name>A0ACA9Y1H3_9ASCO</name>
<accession>A0ACA9Y1H3</accession>
<dbReference type="Proteomes" id="UP001152531">
    <property type="component" value="Unassembled WGS sequence"/>
</dbReference>
<reference evidence="1" key="1">
    <citation type="submission" date="2022-06" db="EMBL/GenBank/DDBJ databases">
        <authorList>
            <person name="Legras J.-L."/>
            <person name="Devillers H."/>
            <person name="Grondin C."/>
        </authorList>
    </citation>
    <scope>NUCLEOTIDE SEQUENCE</scope>
    <source>
        <strain evidence="1">CLIB 1444</strain>
    </source>
</reference>
<dbReference type="EMBL" id="CALSDN010000001">
    <property type="protein sequence ID" value="CAH6718686.1"/>
    <property type="molecule type" value="Genomic_DNA"/>
</dbReference>
<gene>
    <name evidence="1" type="ORF">CLIB1444_01S12288</name>
</gene>
<organism evidence="1 2">
    <name type="scientific">[Candida] jaroonii</name>
    <dbReference type="NCBI Taxonomy" id="467808"/>
    <lineage>
        <taxon>Eukaryota</taxon>
        <taxon>Fungi</taxon>
        <taxon>Dikarya</taxon>
        <taxon>Ascomycota</taxon>
        <taxon>Saccharomycotina</taxon>
        <taxon>Pichiomycetes</taxon>
        <taxon>Debaryomycetaceae</taxon>
        <taxon>Yamadazyma</taxon>
    </lineage>
</organism>
<evidence type="ECO:0000313" key="2">
    <source>
        <dbReference type="Proteomes" id="UP001152531"/>
    </source>
</evidence>
<sequence>MDRKIRQLVLDAGPLITQSASSLQQFAQEFYTTPGVFGELKDEQARNQLILWNDNLKIKQPSSESIKKVENFARLTGDFAVLSTNDIHIIALAYELEVEANSDWKIRKFPGENIDQKKKPESVKKQEKEEIKDTTGEKKKRRRGGKKQREKREAQLQKELDELTDDLENLDIPKEEAKDENKEEVQEEVQEEAQEEVQEDKGDKEEIKELSEEFQEEDDDGEWITPENLIEEMTKDNNEEVKETNKVPLIKVAFSTGDFACQNVSMQMGLNLMNSMSGKQIKRIRNYMYRCHACFKMTPIPKNGKPKHFCPKCGGNTLLRCAVSIDNNTGKVTPHLKSNFQWIKRGNVYSMASPLSKNQQKRQGNGGYQHNKENRHKTLQMPELYSEDQKEYQKAVKDDDWQRRKNDKLLQEWIGGGSADNFISPFNSIQTLRPSGVRVGKGRFANSSRGKRK</sequence>